<dbReference type="PANTHER" id="PTHR35330:SF1">
    <property type="entry name" value="SIROHEME BIOSYNTHESIS PROTEIN MET8"/>
    <property type="match status" value="1"/>
</dbReference>
<dbReference type="UniPathway" id="UPA00262">
    <property type="reaction ID" value="UER00222"/>
</dbReference>
<dbReference type="InterPro" id="IPR042518">
    <property type="entry name" value="SirC_C"/>
</dbReference>
<dbReference type="NCBIfam" id="TIGR01470">
    <property type="entry name" value="cysG_Nterm"/>
    <property type="match status" value="1"/>
</dbReference>
<dbReference type="Gene3D" id="3.40.50.720">
    <property type="entry name" value="NAD(P)-binding Rossmann-like Domain"/>
    <property type="match status" value="1"/>
</dbReference>
<evidence type="ECO:0000256" key="2">
    <source>
        <dbReference type="ARBA" id="ARBA00012400"/>
    </source>
</evidence>
<keyword evidence="4" id="KW-0520">NAD</keyword>
<dbReference type="GO" id="GO:0043115">
    <property type="term" value="F:precorrin-2 dehydrogenase activity"/>
    <property type="evidence" value="ECO:0007669"/>
    <property type="project" value="UniProtKB-EC"/>
</dbReference>
<reference evidence="7 8" key="1">
    <citation type="submission" date="2020-01" db="EMBL/GenBank/DDBJ databases">
        <title>Anaeroalcalibacter tamaniensis gen. nov., sp. nov., moderately halophilic strictly anaerobic fermenter bacterium from mud volcano of Taman peninsula.</title>
        <authorList>
            <person name="Frolova A."/>
            <person name="Merkel A.Y."/>
            <person name="Slobodkin A.I."/>
        </authorList>
    </citation>
    <scope>NUCLEOTIDE SEQUENCE [LARGE SCALE GENOMIC DNA]</scope>
    <source>
        <strain evidence="7 8">F-3ap</strain>
    </source>
</reference>
<dbReference type="Proteomes" id="UP000461585">
    <property type="component" value="Unassembled WGS sequence"/>
</dbReference>
<evidence type="ECO:0000256" key="1">
    <source>
        <dbReference type="ARBA" id="ARBA00005010"/>
    </source>
</evidence>
<dbReference type="PANTHER" id="PTHR35330">
    <property type="entry name" value="SIROHEME BIOSYNTHESIS PROTEIN MET8"/>
    <property type="match status" value="1"/>
</dbReference>
<dbReference type="GO" id="GO:0004325">
    <property type="term" value="F:ferrochelatase activity"/>
    <property type="evidence" value="ECO:0007669"/>
    <property type="project" value="InterPro"/>
</dbReference>
<dbReference type="SUPFAM" id="SSF51735">
    <property type="entry name" value="NAD(P)-binding Rossmann-fold domains"/>
    <property type="match status" value="1"/>
</dbReference>
<dbReference type="GO" id="GO:0019354">
    <property type="term" value="P:siroheme biosynthetic process"/>
    <property type="evidence" value="ECO:0007669"/>
    <property type="project" value="UniProtKB-UniPathway"/>
</dbReference>
<evidence type="ECO:0000256" key="4">
    <source>
        <dbReference type="ARBA" id="ARBA00023027"/>
    </source>
</evidence>
<keyword evidence="5" id="KW-0627">Porphyrin biosynthesis</keyword>
<dbReference type="InterPro" id="IPR006367">
    <property type="entry name" value="Sirohaem_synthase_N"/>
</dbReference>
<dbReference type="EMBL" id="JAAEEH010000001">
    <property type="protein sequence ID" value="NDL66235.1"/>
    <property type="molecule type" value="Genomic_DNA"/>
</dbReference>
<dbReference type="SUPFAM" id="SSF75615">
    <property type="entry name" value="Siroheme synthase middle domains-like"/>
    <property type="match status" value="1"/>
</dbReference>
<organism evidence="7 8">
    <name type="scientific">Anaerotalea alkaliphila</name>
    <dbReference type="NCBI Taxonomy" id="2662126"/>
    <lineage>
        <taxon>Bacteria</taxon>
        <taxon>Bacillati</taxon>
        <taxon>Bacillota</taxon>
        <taxon>Clostridia</taxon>
        <taxon>Eubacteriales</taxon>
        <taxon>Anaerotalea</taxon>
    </lineage>
</organism>
<dbReference type="InterPro" id="IPR036291">
    <property type="entry name" value="NAD(P)-bd_dom_sf"/>
</dbReference>
<comment type="caution">
    <text evidence="7">The sequence shown here is derived from an EMBL/GenBank/DDBJ whole genome shotgun (WGS) entry which is preliminary data.</text>
</comment>
<dbReference type="EC" id="1.3.1.76" evidence="2"/>
<evidence type="ECO:0000256" key="6">
    <source>
        <dbReference type="ARBA" id="ARBA00047561"/>
    </source>
</evidence>
<proteinExistence type="predicted"/>
<keyword evidence="3" id="KW-0560">Oxidoreductase</keyword>
<evidence type="ECO:0000313" key="8">
    <source>
        <dbReference type="Proteomes" id="UP000461585"/>
    </source>
</evidence>
<dbReference type="InterPro" id="IPR028161">
    <property type="entry name" value="Met8-like"/>
</dbReference>
<sequence length="192" mass="20963">MLPVMLDLRDKEVLVVGAGPVALGRTKKLLEGGGTVTVASPAFHPEFETLAGVELVREAYHPRQLEGIRLVVAATGDPEVNSRVAADCRARGIFCNRADLPEGSDWGFMACFHRGDLVVAVHTGGKSPALAKKMIRDLSRTYDESFGEKLELLGALRRQVLEREKDPATRKAVLNRAVELEIEALKKHLKDG</sequence>
<evidence type="ECO:0000256" key="5">
    <source>
        <dbReference type="ARBA" id="ARBA00023244"/>
    </source>
</evidence>
<evidence type="ECO:0000256" key="3">
    <source>
        <dbReference type="ARBA" id="ARBA00023002"/>
    </source>
</evidence>
<name>A0A7X5HTG0_9FIRM</name>
<dbReference type="AlphaFoldDB" id="A0A7X5HTG0"/>
<keyword evidence="8" id="KW-1185">Reference proteome</keyword>
<comment type="catalytic activity">
    <reaction evidence="6">
        <text>precorrin-2 + NAD(+) = sirohydrochlorin + NADH + 2 H(+)</text>
        <dbReference type="Rhea" id="RHEA:15613"/>
        <dbReference type="ChEBI" id="CHEBI:15378"/>
        <dbReference type="ChEBI" id="CHEBI:57540"/>
        <dbReference type="ChEBI" id="CHEBI:57945"/>
        <dbReference type="ChEBI" id="CHEBI:58351"/>
        <dbReference type="ChEBI" id="CHEBI:58827"/>
        <dbReference type="EC" id="1.3.1.76"/>
    </reaction>
</comment>
<dbReference type="Pfam" id="PF13241">
    <property type="entry name" value="NAD_binding_7"/>
    <property type="match status" value="1"/>
</dbReference>
<evidence type="ECO:0000313" key="7">
    <source>
        <dbReference type="EMBL" id="NDL66235.1"/>
    </source>
</evidence>
<protein>
    <recommendedName>
        <fullName evidence="2">precorrin-2 dehydrogenase</fullName>
        <ecNumber evidence="2">1.3.1.76</ecNumber>
    </recommendedName>
</protein>
<comment type="pathway">
    <text evidence="1">Porphyrin-containing compound metabolism; siroheme biosynthesis; sirohydrochlorin from precorrin-2: step 1/1.</text>
</comment>
<dbReference type="RefSeq" id="WP_162368960.1">
    <property type="nucleotide sequence ID" value="NZ_JAAEEH010000001.1"/>
</dbReference>
<accession>A0A7X5HTG0</accession>
<dbReference type="Gene3D" id="1.10.8.610">
    <property type="entry name" value="SirC, precorrin-2 dehydrogenase, C-terminal helical domain-like"/>
    <property type="match status" value="1"/>
</dbReference>
<gene>
    <name evidence="7" type="ORF">GXN74_00555</name>
</gene>